<feature type="domain" description="HTH lacI-type" evidence="4">
    <location>
        <begin position="5"/>
        <end position="60"/>
    </location>
</feature>
<evidence type="ECO:0000313" key="6">
    <source>
        <dbReference type="EMBL" id="QKJ88400.1"/>
    </source>
</evidence>
<feature type="domain" description="HTH cro/C1-type" evidence="5">
    <location>
        <begin position="6"/>
        <end position="50"/>
    </location>
</feature>
<dbReference type="Pfam" id="PF00356">
    <property type="entry name" value="LacI"/>
    <property type="match status" value="1"/>
</dbReference>
<keyword evidence="2" id="KW-0238">DNA-binding</keyword>
<sequence>MKSKPSIKDIANMVGVSTATISRYLNGKYQSMSEETRQRIAAAIERMGYQPSNIARSLRSTKSKTIAVLMADIFNPYSMDVLRGIEQQCSEHGYTIFICDAKDSAQRERNLIEEMTAKGVDGFIINTTGENNNFIKGLSLDYPVVLIGRKINGAAINTVAVDNQQGIDLAMKHLQQKGCRAITFLTPAPGNISPRIERIATFNQIAASEAFREITCHCLEMAALESNALQDRLRRQLDTRPQERQALITANGKLTLHVIAALNALHLTPPHDVLLVGFDDTDWAPLIRQPLTVIAQPTYEIGLTAARKLILMLDGQKTRKETATTLLPLSLIARETT</sequence>
<proteinExistence type="predicted"/>
<organism evidence="6 7">
    <name type="scientific">Paramixta manurensis</name>
    <dbReference type="NCBI Taxonomy" id="2740817"/>
    <lineage>
        <taxon>Bacteria</taxon>
        <taxon>Pseudomonadati</taxon>
        <taxon>Pseudomonadota</taxon>
        <taxon>Gammaproteobacteria</taxon>
        <taxon>Enterobacterales</taxon>
        <taxon>Erwiniaceae</taxon>
        <taxon>Paramixta</taxon>
    </lineage>
</organism>
<dbReference type="EMBL" id="CP054212">
    <property type="protein sequence ID" value="QKJ88400.1"/>
    <property type="molecule type" value="Genomic_DNA"/>
</dbReference>
<dbReference type="Gene3D" id="1.10.260.40">
    <property type="entry name" value="lambda repressor-like DNA-binding domains"/>
    <property type="match status" value="1"/>
</dbReference>
<keyword evidence="3" id="KW-0804">Transcription</keyword>
<dbReference type="KEGG" id="pmak:PMPD1_3483"/>
<dbReference type="RefSeq" id="WP_173635264.1">
    <property type="nucleotide sequence ID" value="NZ_CP054212.1"/>
</dbReference>
<dbReference type="SUPFAM" id="SSF53822">
    <property type="entry name" value="Periplasmic binding protein-like I"/>
    <property type="match status" value="1"/>
</dbReference>
<dbReference type="PROSITE" id="PS50932">
    <property type="entry name" value="HTH_LACI_2"/>
    <property type="match status" value="1"/>
</dbReference>
<dbReference type="Proteomes" id="UP000505325">
    <property type="component" value="Chromosome"/>
</dbReference>
<keyword evidence="7" id="KW-1185">Reference proteome</keyword>
<protein>
    <submittedName>
        <fullName evidence="6">LacI family transcriptional regulator</fullName>
    </submittedName>
</protein>
<keyword evidence="1" id="KW-0805">Transcription regulation</keyword>
<dbReference type="InterPro" id="IPR028082">
    <property type="entry name" value="Peripla_BP_I"/>
</dbReference>
<dbReference type="InterPro" id="IPR001387">
    <property type="entry name" value="Cro/C1-type_HTH"/>
</dbReference>
<evidence type="ECO:0000256" key="1">
    <source>
        <dbReference type="ARBA" id="ARBA00023015"/>
    </source>
</evidence>
<evidence type="ECO:0000256" key="3">
    <source>
        <dbReference type="ARBA" id="ARBA00023163"/>
    </source>
</evidence>
<dbReference type="Pfam" id="PF13377">
    <property type="entry name" value="Peripla_BP_3"/>
    <property type="match status" value="1"/>
</dbReference>
<reference evidence="6 7" key="1">
    <citation type="submission" date="2020-06" db="EMBL/GenBank/DDBJ databases">
        <title>Genome sequence of Paramixta manurensis strain PD-1.</title>
        <authorList>
            <person name="Lee C.W."/>
            <person name="Kim J."/>
        </authorList>
    </citation>
    <scope>NUCLEOTIDE SEQUENCE [LARGE SCALE GENOMIC DNA]</scope>
    <source>
        <strain evidence="6 7">PD-1</strain>
    </source>
</reference>
<evidence type="ECO:0000256" key="2">
    <source>
        <dbReference type="ARBA" id="ARBA00023125"/>
    </source>
</evidence>
<name>A0A6M8UKU6_9GAMM</name>
<dbReference type="InterPro" id="IPR046335">
    <property type="entry name" value="LacI/GalR-like_sensor"/>
</dbReference>
<evidence type="ECO:0000259" key="4">
    <source>
        <dbReference type="PROSITE" id="PS50932"/>
    </source>
</evidence>
<dbReference type="PROSITE" id="PS50943">
    <property type="entry name" value="HTH_CROC1"/>
    <property type="match status" value="1"/>
</dbReference>
<dbReference type="Gene3D" id="3.40.50.2300">
    <property type="match status" value="2"/>
</dbReference>
<dbReference type="PANTHER" id="PTHR30146">
    <property type="entry name" value="LACI-RELATED TRANSCRIPTIONAL REPRESSOR"/>
    <property type="match status" value="1"/>
</dbReference>
<dbReference type="InterPro" id="IPR000843">
    <property type="entry name" value="HTH_LacI"/>
</dbReference>
<dbReference type="SMART" id="SM00354">
    <property type="entry name" value="HTH_LACI"/>
    <property type="match status" value="1"/>
</dbReference>
<dbReference type="CDD" id="cd01392">
    <property type="entry name" value="HTH_LacI"/>
    <property type="match status" value="1"/>
</dbReference>
<gene>
    <name evidence="6" type="ORF">PMPD1_3483</name>
</gene>
<evidence type="ECO:0000313" key="7">
    <source>
        <dbReference type="Proteomes" id="UP000505325"/>
    </source>
</evidence>
<dbReference type="SUPFAM" id="SSF47413">
    <property type="entry name" value="lambda repressor-like DNA-binding domains"/>
    <property type="match status" value="1"/>
</dbReference>
<dbReference type="GO" id="GO:0003700">
    <property type="term" value="F:DNA-binding transcription factor activity"/>
    <property type="evidence" value="ECO:0007669"/>
    <property type="project" value="TreeGrafter"/>
</dbReference>
<dbReference type="PANTHER" id="PTHR30146:SF145">
    <property type="entry name" value="RIBOSE OPERON REPRESSOR"/>
    <property type="match status" value="1"/>
</dbReference>
<dbReference type="PROSITE" id="PS00356">
    <property type="entry name" value="HTH_LACI_1"/>
    <property type="match status" value="1"/>
</dbReference>
<dbReference type="AlphaFoldDB" id="A0A6M8UKU6"/>
<dbReference type="InterPro" id="IPR010982">
    <property type="entry name" value="Lambda_DNA-bd_dom_sf"/>
</dbReference>
<evidence type="ECO:0000259" key="5">
    <source>
        <dbReference type="PROSITE" id="PS50943"/>
    </source>
</evidence>
<accession>A0A6M8UKU6</accession>
<dbReference type="GO" id="GO:0000976">
    <property type="term" value="F:transcription cis-regulatory region binding"/>
    <property type="evidence" value="ECO:0007669"/>
    <property type="project" value="TreeGrafter"/>
</dbReference>